<protein>
    <submittedName>
        <fullName evidence="2">Uncharacterized protein</fullName>
    </submittedName>
</protein>
<evidence type="ECO:0000313" key="3">
    <source>
        <dbReference type="Proteomes" id="UP000314294"/>
    </source>
</evidence>
<comment type="caution">
    <text evidence="2">The sequence shown here is derived from an EMBL/GenBank/DDBJ whole genome shotgun (WGS) entry which is preliminary data.</text>
</comment>
<evidence type="ECO:0000313" key="2">
    <source>
        <dbReference type="EMBL" id="TNN38827.1"/>
    </source>
</evidence>
<proteinExistence type="predicted"/>
<dbReference type="EMBL" id="SRLO01001334">
    <property type="protein sequence ID" value="TNN38827.1"/>
    <property type="molecule type" value="Genomic_DNA"/>
</dbReference>
<gene>
    <name evidence="2" type="ORF">EYF80_051011</name>
</gene>
<feature type="region of interest" description="Disordered" evidence="1">
    <location>
        <begin position="1"/>
        <end position="30"/>
    </location>
</feature>
<accession>A0A4Z2FCB9</accession>
<dbReference type="AlphaFoldDB" id="A0A4Z2FCB9"/>
<name>A0A4Z2FCB9_9TELE</name>
<keyword evidence="3" id="KW-1185">Reference proteome</keyword>
<feature type="compositionally biased region" description="Basic residues" evidence="1">
    <location>
        <begin position="17"/>
        <end position="30"/>
    </location>
</feature>
<organism evidence="2 3">
    <name type="scientific">Liparis tanakae</name>
    <name type="common">Tanaka's snailfish</name>
    <dbReference type="NCBI Taxonomy" id="230148"/>
    <lineage>
        <taxon>Eukaryota</taxon>
        <taxon>Metazoa</taxon>
        <taxon>Chordata</taxon>
        <taxon>Craniata</taxon>
        <taxon>Vertebrata</taxon>
        <taxon>Euteleostomi</taxon>
        <taxon>Actinopterygii</taxon>
        <taxon>Neopterygii</taxon>
        <taxon>Teleostei</taxon>
        <taxon>Neoteleostei</taxon>
        <taxon>Acanthomorphata</taxon>
        <taxon>Eupercaria</taxon>
        <taxon>Perciformes</taxon>
        <taxon>Cottioidei</taxon>
        <taxon>Cottales</taxon>
        <taxon>Liparidae</taxon>
        <taxon>Liparis</taxon>
    </lineage>
</organism>
<dbReference type="Proteomes" id="UP000314294">
    <property type="component" value="Unassembled WGS sequence"/>
</dbReference>
<reference evidence="2 3" key="1">
    <citation type="submission" date="2019-03" db="EMBL/GenBank/DDBJ databases">
        <title>First draft genome of Liparis tanakae, snailfish: a comprehensive survey of snailfish specific genes.</title>
        <authorList>
            <person name="Kim W."/>
            <person name="Song I."/>
            <person name="Jeong J.-H."/>
            <person name="Kim D."/>
            <person name="Kim S."/>
            <person name="Ryu S."/>
            <person name="Song J.Y."/>
            <person name="Lee S.K."/>
        </authorList>
    </citation>
    <scope>NUCLEOTIDE SEQUENCE [LARGE SCALE GENOMIC DNA]</scope>
    <source>
        <tissue evidence="2">Muscle</tissue>
    </source>
</reference>
<sequence>MLRRVQRWPCKQTPPRRSGKHIRGRASPRDRPRRLYFPLLFVLRSATSAKTLSAVRAPGLVGRHVLRDHQQQLTVLPSQLLA</sequence>
<evidence type="ECO:0000256" key="1">
    <source>
        <dbReference type="SAM" id="MobiDB-lite"/>
    </source>
</evidence>